<sequence>MNSFWWCSASNGIRDSSGPRGSSCVSLRNLVAWVFEIYMFLILPCLNRDLAEGILALDDANRVLQIPISYSSTMD</sequence>
<dbReference type="EMBL" id="SMMG02000009">
    <property type="protein sequence ID" value="KAA3461272.1"/>
    <property type="molecule type" value="Genomic_DNA"/>
</dbReference>
<gene>
    <name evidence="1" type="ORF">EPI10_027853</name>
</gene>
<reference evidence="2" key="1">
    <citation type="journal article" date="2019" name="Plant Biotechnol. J.">
        <title>Genome sequencing of the Australian wild diploid species Gossypium australe highlights disease resistance and delayed gland morphogenesis.</title>
        <authorList>
            <person name="Cai Y."/>
            <person name="Cai X."/>
            <person name="Wang Q."/>
            <person name="Wang P."/>
            <person name="Zhang Y."/>
            <person name="Cai C."/>
            <person name="Xu Y."/>
            <person name="Wang K."/>
            <person name="Zhou Z."/>
            <person name="Wang C."/>
            <person name="Geng S."/>
            <person name="Li B."/>
            <person name="Dong Q."/>
            <person name="Hou Y."/>
            <person name="Wang H."/>
            <person name="Ai P."/>
            <person name="Liu Z."/>
            <person name="Yi F."/>
            <person name="Sun M."/>
            <person name="An G."/>
            <person name="Cheng J."/>
            <person name="Zhang Y."/>
            <person name="Shi Q."/>
            <person name="Xie Y."/>
            <person name="Shi X."/>
            <person name="Chang Y."/>
            <person name="Huang F."/>
            <person name="Chen Y."/>
            <person name="Hong S."/>
            <person name="Mi L."/>
            <person name="Sun Q."/>
            <person name="Zhang L."/>
            <person name="Zhou B."/>
            <person name="Peng R."/>
            <person name="Zhang X."/>
            <person name="Liu F."/>
        </authorList>
    </citation>
    <scope>NUCLEOTIDE SEQUENCE [LARGE SCALE GENOMIC DNA]</scope>
    <source>
        <strain evidence="2">cv. PA1801</strain>
    </source>
</reference>
<name>A0A5B6UY92_9ROSI</name>
<keyword evidence="2" id="KW-1185">Reference proteome</keyword>
<comment type="caution">
    <text evidence="1">The sequence shown here is derived from an EMBL/GenBank/DDBJ whole genome shotgun (WGS) entry which is preliminary data.</text>
</comment>
<evidence type="ECO:0000313" key="1">
    <source>
        <dbReference type="EMBL" id="KAA3461272.1"/>
    </source>
</evidence>
<dbReference type="AlphaFoldDB" id="A0A5B6UY92"/>
<protein>
    <submittedName>
        <fullName evidence="1">Uncharacterized protein</fullName>
    </submittedName>
</protein>
<organism evidence="1 2">
    <name type="scientific">Gossypium australe</name>
    <dbReference type="NCBI Taxonomy" id="47621"/>
    <lineage>
        <taxon>Eukaryota</taxon>
        <taxon>Viridiplantae</taxon>
        <taxon>Streptophyta</taxon>
        <taxon>Embryophyta</taxon>
        <taxon>Tracheophyta</taxon>
        <taxon>Spermatophyta</taxon>
        <taxon>Magnoliopsida</taxon>
        <taxon>eudicotyledons</taxon>
        <taxon>Gunneridae</taxon>
        <taxon>Pentapetalae</taxon>
        <taxon>rosids</taxon>
        <taxon>malvids</taxon>
        <taxon>Malvales</taxon>
        <taxon>Malvaceae</taxon>
        <taxon>Malvoideae</taxon>
        <taxon>Gossypium</taxon>
    </lineage>
</organism>
<evidence type="ECO:0000313" key="2">
    <source>
        <dbReference type="Proteomes" id="UP000325315"/>
    </source>
</evidence>
<proteinExistence type="predicted"/>
<accession>A0A5B6UY92</accession>
<dbReference type="Proteomes" id="UP000325315">
    <property type="component" value="Unassembled WGS sequence"/>
</dbReference>